<organism evidence="2 3">
    <name type="scientific">Streblomastix strix</name>
    <dbReference type="NCBI Taxonomy" id="222440"/>
    <lineage>
        <taxon>Eukaryota</taxon>
        <taxon>Metamonada</taxon>
        <taxon>Preaxostyla</taxon>
        <taxon>Oxymonadida</taxon>
        <taxon>Streblomastigidae</taxon>
        <taxon>Streblomastix</taxon>
    </lineage>
</organism>
<sequence>MPPKVTQQHGHAPEPPKQPSPRGPSPRGTLSRQTRSKPQPRQLFMGHEPGNHGRRVERKMELKQPINVFQGATAYDQSVDEDDWVPPTNLPAQY</sequence>
<feature type="compositionally biased region" description="Pro residues" evidence="1">
    <location>
        <begin position="13"/>
        <end position="24"/>
    </location>
</feature>
<proteinExistence type="predicted"/>
<dbReference type="Proteomes" id="UP000324800">
    <property type="component" value="Unassembled WGS sequence"/>
</dbReference>
<dbReference type="AlphaFoldDB" id="A0A5J4UIZ7"/>
<feature type="non-terminal residue" evidence="2">
    <location>
        <position position="94"/>
    </location>
</feature>
<evidence type="ECO:0000313" key="3">
    <source>
        <dbReference type="Proteomes" id="UP000324800"/>
    </source>
</evidence>
<reference evidence="2 3" key="1">
    <citation type="submission" date="2019-03" db="EMBL/GenBank/DDBJ databases">
        <title>Single cell metagenomics reveals metabolic interactions within the superorganism composed of flagellate Streblomastix strix and complex community of Bacteroidetes bacteria on its surface.</title>
        <authorList>
            <person name="Treitli S.C."/>
            <person name="Kolisko M."/>
            <person name="Husnik F."/>
            <person name="Keeling P."/>
            <person name="Hampl V."/>
        </authorList>
    </citation>
    <scope>NUCLEOTIDE SEQUENCE [LARGE SCALE GENOMIC DNA]</scope>
    <source>
        <strain evidence="2">ST1C</strain>
    </source>
</reference>
<protein>
    <submittedName>
        <fullName evidence="2">Uncharacterized protein</fullName>
    </submittedName>
</protein>
<evidence type="ECO:0000256" key="1">
    <source>
        <dbReference type="SAM" id="MobiDB-lite"/>
    </source>
</evidence>
<name>A0A5J4UIZ7_9EUKA</name>
<comment type="caution">
    <text evidence="2">The sequence shown here is derived from an EMBL/GenBank/DDBJ whole genome shotgun (WGS) entry which is preliminary data.</text>
</comment>
<feature type="compositionally biased region" description="Polar residues" evidence="1">
    <location>
        <begin position="30"/>
        <end position="39"/>
    </location>
</feature>
<dbReference type="EMBL" id="SNRW01015651">
    <property type="protein sequence ID" value="KAA6370174.1"/>
    <property type="molecule type" value="Genomic_DNA"/>
</dbReference>
<gene>
    <name evidence="2" type="ORF">EZS28_034299</name>
</gene>
<feature type="region of interest" description="Disordered" evidence="1">
    <location>
        <begin position="1"/>
        <end position="56"/>
    </location>
</feature>
<accession>A0A5J4UIZ7</accession>
<evidence type="ECO:0000313" key="2">
    <source>
        <dbReference type="EMBL" id="KAA6370174.1"/>
    </source>
</evidence>